<accession>A0A1G6H3D6</accession>
<dbReference type="EMBL" id="FMYF01000006">
    <property type="protein sequence ID" value="SDB88664.1"/>
    <property type="molecule type" value="Genomic_DNA"/>
</dbReference>
<dbReference type="Pfam" id="PF04205">
    <property type="entry name" value="FMN_bind"/>
    <property type="match status" value="1"/>
</dbReference>
<dbReference type="GO" id="GO:0016020">
    <property type="term" value="C:membrane"/>
    <property type="evidence" value="ECO:0007669"/>
    <property type="project" value="InterPro"/>
</dbReference>
<evidence type="ECO:0000313" key="4">
    <source>
        <dbReference type="EMBL" id="SDB88664.1"/>
    </source>
</evidence>
<dbReference type="OrthoDB" id="3734279at2"/>
<keyword evidence="2" id="KW-0732">Signal</keyword>
<organism evidence="4 5">
    <name type="scientific">Raineyella antarctica</name>
    <dbReference type="NCBI Taxonomy" id="1577474"/>
    <lineage>
        <taxon>Bacteria</taxon>
        <taxon>Bacillati</taxon>
        <taxon>Actinomycetota</taxon>
        <taxon>Actinomycetes</taxon>
        <taxon>Propionibacteriales</taxon>
        <taxon>Propionibacteriaceae</taxon>
        <taxon>Raineyella</taxon>
    </lineage>
</organism>
<reference evidence="4 5" key="1">
    <citation type="submission" date="2016-06" db="EMBL/GenBank/DDBJ databases">
        <authorList>
            <person name="Olsen C.W."/>
            <person name="Carey S."/>
            <person name="Hinshaw L."/>
            <person name="Karasin A.I."/>
        </authorList>
    </citation>
    <scope>NUCLEOTIDE SEQUENCE [LARGE SCALE GENOMIC DNA]</scope>
    <source>
        <strain evidence="4 5">LZ-22</strain>
    </source>
</reference>
<gene>
    <name evidence="4" type="ORF">GA0111570_106110</name>
</gene>
<feature type="region of interest" description="Disordered" evidence="1">
    <location>
        <begin position="32"/>
        <end position="81"/>
    </location>
</feature>
<feature type="compositionally biased region" description="Low complexity" evidence="1">
    <location>
        <begin position="34"/>
        <end position="77"/>
    </location>
</feature>
<feature type="signal peptide" evidence="2">
    <location>
        <begin position="1"/>
        <end position="15"/>
    </location>
</feature>
<dbReference type="STRING" id="1577474.GA0111570_106110"/>
<evidence type="ECO:0000256" key="1">
    <source>
        <dbReference type="SAM" id="MobiDB-lite"/>
    </source>
</evidence>
<protein>
    <submittedName>
        <fullName evidence="4">FMN-binding domain-containing protein</fullName>
    </submittedName>
</protein>
<feature type="domain" description="FMN-binding" evidence="3">
    <location>
        <begin position="83"/>
        <end position="159"/>
    </location>
</feature>
<dbReference type="InterPro" id="IPR007329">
    <property type="entry name" value="FMN-bd"/>
</dbReference>
<dbReference type="AlphaFoldDB" id="A0A1G6H3D6"/>
<evidence type="ECO:0000256" key="2">
    <source>
        <dbReference type="SAM" id="SignalP"/>
    </source>
</evidence>
<proteinExistence type="predicted"/>
<dbReference type="Gene3D" id="3.90.1010.20">
    <property type="match status" value="1"/>
</dbReference>
<dbReference type="RefSeq" id="WP_092610544.1">
    <property type="nucleotide sequence ID" value="NZ_FMYF01000006.1"/>
</dbReference>
<name>A0A1G6H3D6_9ACTN</name>
<feature type="chain" id="PRO_5038502080" evidence="2">
    <location>
        <begin position="16"/>
        <end position="163"/>
    </location>
</feature>
<dbReference type="SMART" id="SM00900">
    <property type="entry name" value="FMN_bind"/>
    <property type="match status" value="1"/>
</dbReference>
<dbReference type="Proteomes" id="UP000199086">
    <property type="component" value="Unassembled WGS sequence"/>
</dbReference>
<sequence length="163" mass="16007">MKFAKPAAIAGATLAAVTGVLVLNPTQSTVSALSRTTTSGQSVGTTSTSGTTSGSGSTSSSGSSSSSSSRGTKTVTGAAASSPYGDMQVQATITNGKITAIKWVSLPSDGHSQRINSYAAPALVQQALTAQSANVDGVSGASYTTDGFRTSLQSALTQAGFTS</sequence>
<evidence type="ECO:0000259" key="3">
    <source>
        <dbReference type="SMART" id="SM00900"/>
    </source>
</evidence>
<keyword evidence="5" id="KW-1185">Reference proteome</keyword>
<evidence type="ECO:0000313" key="5">
    <source>
        <dbReference type="Proteomes" id="UP000199086"/>
    </source>
</evidence>
<dbReference type="GO" id="GO:0010181">
    <property type="term" value="F:FMN binding"/>
    <property type="evidence" value="ECO:0007669"/>
    <property type="project" value="InterPro"/>
</dbReference>